<feature type="region of interest" description="Disordered" evidence="1">
    <location>
        <begin position="1"/>
        <end position="64"/>
    </location>
</feature>
<accession>A0A915I282</accession>
<evidence type="ECO:0000313" key="3">
    <source>
        <dbReference type="WBParaSite" id="nRc.2.0.1.t07816-RA"/>
    </source>
</evidence>
<sequence length="64" mass="7013">MYKDNIEENVPVPHRGTGTVPARPLSQKFWGSLTPGQKKSSDRTPCRPRGPVTRAAVSISTSTY</sequence>
<proteinExistence type="predicted"/>
<protein>
    <submittedName>
        <fullName evidence="3">Uncharacterized protein</fullName>
    </submittedName>
</protein>
<dbReference type="Proteomes" id="UP000887565">
    <property type="component" value="Unplaced"/>
</dbReference>
<organism evidence="2 3">
    <name type="scientific">Romanomermis culicivorax</name>
    <name type="common">Nematode worm</name>
    <dbReference type="NCBI Taxonomy" id="13658"/>
    <lineage>
        <taxon>Eukaryota</taxon>
        <taxon>Metazoa</taxon>
        <taxon>Ecdysozoa</taxon>
        <taxon>Nematoda</taxon>
        <taxon>Enoplea</taxon>
        <taxon>Dorylaimia</taxon>
        <taxon>Mermithida</taxon>
        <taxon>Mermithoidea</taxon>
        <taxon>Mermithidae</taxon>
        <taxon>Romanomermis</taxon>
    </lineage>
</organism>
<dbReference type="AlphaFoldDB" id="A0A915I282"/>
<keyword evidence="2" id="KW-1185">Reference proteome</keyword>
<dbReference type="WBParaSite" id="nRc.2.0.1.t07816-RA">
    <property type="protein sequence ID" value="nRc.2.0.1.t07816-RA"/>
    <property type="gene ID" value="nRc.2.0.1.g07816"/>
</dbReference>
<name>A0A915I282_ROMCU</name>
<reference evidence="3" key="1">
    <citation type="submission" date="2022-11" db="UniProtKB">
        <authorList>
            <consortium name="WormBaseParasite"/>
        </authorList>
    </citation>
    <scope>IDENTIFICATION</scope>
</reference>
<evidence type="ECO:0000256" key="1">
    <source>
        <dbReference type="SAM" id="MobiDB-lite"/>
    </source>
</evidence>
<evidence type="ECO:0000313" key="2">
    <source>
        <dbReference type="Proteomes" id="UP000887565"/>
    </source>
</evidence>